<dbReference type="Pfam" id="PF00534">
    <property type="entry name" value="Glycos_transf_1"/>
    <property type="match status" value="1"/>
</dbReference>
<dbReference type="InterPro" id="IPR013534">
    <property type="entry name" value="Starch_synth_cat_dom"/>
</dbReference>
<dbReference type="PANTHER" id="PTHR45825:SF11">
    <property type="entry name" value="ALPHA AMYLASE DOMAIN-CONTAINING PROTEIN"/>
    <property type="match status" value="1"/>
</dbReference>
<feature type="domain" description="Starch synthase catalytic" evidence="13">
    <location>
        <begin position="9"/>
        <end position="241"/>
    </location>
</feature>
<keyword evidence="15" id="KW-1185">Reference proteome</keyword>
<dbReference type="Pfam" id="PF08323">
    <property type="entry name" value="Glyco_transf_5"/>
    <property type="match status" value="1"/>
</dbReference>
<dbReference type="EMBL" id="JBHRYN010000012">
    <property type="protein sequence ID" value="MFC3702026.1"/>
    <property type="molecule type" value="Genomic_DNA"/>
</dbReference>
<accession>A0ABV7WRV0</accession>
<evidence type="ECO:0000256" key="11">
    <source>
        <dbReference type="HAMAP-Rule" id="MF_00484"/>
    </source>
</evidence>
<feature type="domain" description="Glycosyl transferase family 1" evidence="12">
    <location>
        <begin position="298"/>
        <end position="451"/>
    </location>
</feature>
<dbReference type="InterPro" id="IPR001296">
    <property type="entry name" value="Glyco_trans_1"/>
</dbReference>
<evidence type="ECO:0000256" key="5">
    <source>
        <dbReference type="ARBA" id="ARBA00012588"/>
    </source>
</evidence>
<evidence type="ECO:0000313" key="15">
    <source>
        <dbReference type="Proteomes" id="UP001595710"/>
    </source>
</evidence>
<evidence type="ECO:0000259" key="12">
    <source>
        <dbReference type="Pfam" id="PF00534"/>
    </source>
</evidence>
<keyword evidence="9 11" id="KW-0320">Glycogen biosynthesis</keyword>
<comment type="catalytic activity">
    <reaction evidence="1 11">
        <text>[(1-&gt;4)-alpha-D-glucosyl](n) + ADP-alpha-D-glucose = [(1-&gt;4)-alpha-D-glucosyl](n+1) + ADP + H(+)</text>
        <dbReference type="Rhea" id="RHEA:18189"/>
        <dbReference type="Rhea" id="RHEA-COMP:9584"/>
        <dbReference type="Rhea" id="RHEA-COMP:9587"/>
        <dbReference type="ChEBI" id="CHEBI:15378"/>
        <dbReference type="ChEBI" id="CHEBI:15444"/>
        <dbReference type="ChEBI" id="CHEBI:57498"/>
        <dbReference type="ChEBI" id="CHEBI:456216"/>
        <dbReference type="EC" id="2.4.1.21"/>
    </reaction>
</comment>
<evidence type="ECO:0000256" key="4">
    <source>
        <dbReference type="ARBA" id="ARBA00010281"/>
    </source>
</evidence>
<dbReference type="GO" id="GO:0009011">
    <property type="term" value="F:alpha-1,4-glucan glucosyltransferase (ADP-glucose donor) activity"/>
    <property type="evidence" value="ECO:0007669"/>
    <property type="project" value="UniProtKB-EC"/>
</dbReference>
<evidence type="ECO:0000256" key="2">
    <source>
        <dbReference type="ARBA" id="ARBA00002764"/>
    </source>
</evidence>
<evidence type="ECO:0000256" key="6">
    <source>
        <dbReference type="ARBA" id="ARBA00019935"/>
    </source>
</evidence>
<sequence>MSKSSQPLKILFIASEVEGLIKTGGLADVAYALPKTLISLGHDVRIVMPAYETTKTHWESWPSTQLHLELSAFYDCEISFRAGQHDSIPTIAIEHPTFKRLGIYDDGQHGYDDNILRFSILSKAALHYAKSEQWQPDIVHGNDWQSAMAMFYLAEHFKGDDFFKDTRSVLTLHNAAYQGHAQAHWHQTVGIHERFYQQEDFEDHGQINLLKGALSFADTVSTVSPGYAAELITPEGGHGLHFKFSALPQLTGILNGCDYSQWDPEQDSHLNHHYATPTDPGKSANKANLQKELGLEESSETPLLVAICRLTDQKGIHLLIPMLWNLLQFSKCQVAILGSGDKKLADELDRLQHRYPDQVRFINGYNVGLSHRMEAGGDAFLMPSIFEPCGLNQIYSLRYGTLPLVRSTGGLKDSVTPLSAAQRNVKSATGFCFEEPTEQALLKETMRLLNVYHEKPMLWQQMQTNAMAQRFLWSKSVKHYIKMYCDTLAKPKRSHPLI</sequence>
<gene>
    <name evidence="11" type="primary">glgA</name>
    <name evidence="14" type="ORF">ACFOND_10270</name>
</gene>
<protein>
    <recommendedName>
        <fullName evidence="6 11">Glycogen synthase</fullName>
        <ecNumber evidence="5 11">2.4.1.21</ecNumber>
    </recommendedName>
    <alternativeName>
        <fullName evidence="10 11">Starch [bacterial glycogen] synthase</fullName>
    </alternativeName>
</protein>
<feature type="binding site" evidence="11">
    <location>
        <position position="22"/>
    </location>
    <ligand>
        <name>ADP-alpha-D-glucose</name>
        <dbReference type="ChEBI" id="CHEBI:57498"/>
    </ligand>
</feature>
<organism evidence="14 15">
    <name type="scientific">Reinekea marina</name>
    <dbReference type="NCBI Taxonomy" id="1310421"/>
    <lineage>
        <taxon>Bacteria</taxon>
        <taxon>Pseudomonadati</taxon>
        <taxon>Pseudomonadota</taxon>
        <taxon>Gammaproteobacteria</taxon>
        <taxon>Oceanospirillales</taxon>
        <taxon>Saccharospirillaceae</taxon>
        <taxon>Reinekea</taxon>
    </lineage>
</organism>
<comment type="function">
    <text evidence="2 11">Synthesizes alpha-1,4-glucan chains using ADP-glucose.</text>
</comment>
<comment type="similarity">
    <text evidence="4 11">Belongs to the glycosyltransferase 1 family. Bacterial/plant glycogen synthase subfamily.</text>
</comment>
<evidence type="ECO:0000256" key="9">
    <source>
        <dbReference type="ARBA" id="ARBA00023056"/>
    </source>
</evidence>
<dbReference type="CDD" id="cd03791">
    <property type="entry name" value="GT5_Glycogen_synthase_DULL1-like"/>
    <property type="match status" value="1"/>
</dbReference>
<evidence type="ECO:0000256" key="10">
    <source>
        <dbReference type="ARBA" id="ARBA00031722"/>
    </source>
</evidence>
<keyword evidence="8 11" id="KW-0808">Transferase</keyword>
<evidence type="ECO:0000256" key="1">
    <source>
        <dbReference type="ARBA" id="ARBA00001478"/>
    </source>
</evidence>
<evidence type="ECO:0000256" key="8">
    <source>
        <dbReference type="ARBA" id="ARBA00022679"/>
    </source>
</evidence>
<dbReference type="InterPro" id="IPR011835">
    <property type="entry name" value="GS/SS"/>
</dbReference>
<dbReference type="RefSeq" id="WP_290281663.1">
    <property type="nucleotide sequence ID" value="NZ_JAUFQI010000001.1"/>
</dbReference>
<comment type="caution">
    <text evidence="14">The sequence shown here is derived from an EMBL/GenBank/DDBJ whole genome shotgun (WGS) entry which is preliminary data.</text>
</comment>
<proteinExistence type="inferred from homology"/>
<dbReference type="SUPFAM" id="SSF53756">
    <property type="entry name" value="UDP-Glycosyltransferase/glycogen phosphorylase"/>
    <property type="match status" value="1"/>
</dbReference>
<keyword evidence="7 11" id="KW-0328">Glycosyltransferase</keyword>
<comment type="pathway">
    <text evidence="3 11">Glycan biosynthesis; glycogen biosynthesis.</text>
</comment>
<evidence type="ECO:0000313" key="14">
    <source>
        <dbReference type="EMBL" id="MFC3702026.1"/>
    </source>
</evidence>
<name>A0ABV7WRV0_9GAMM</name>
<evidence type="ECO:0000256" key="3">
    <source>
        <dbReference type="ARBA" id="ARBA00004964"/>
    </source>
</evidence>
<reference evidence="15" key="1">
    <citation type="journal article" date="2019" name="Int. J. Syst. Evol. Microbiol.">
        <title>The Global Catalogue of Microorganisms (GCM) 10K type strain sequencing project: providing services to taxonomists for standard genome sequencing and annotation.</title>
        <authorList>
            <consortium name="The Broad Institute Genomics Platform"/>
            <consortium name="The Broad Institute Genome Sequencing Center for Infectious Disease"/>
            <person name="Wu L."/>
            <person name="Ma J."/>
        </authorList>
    </citation>
    <scope>NUCLEOTIDE SEQUENCE [LARGE SCALE GENOMIC DNA]</scope>
    <source>
        <strain evidence="15">CECT 8288</strain>
    </source>
</reference>
<dbReference type="NCBIfam" id="TIGR02095">
    <property type="entry name" value="glgA"/>
    <property type="match status" value="1"/>
</dbReference>
<dbReference type="PANTHER" id="PTHR45825">
    <property type="entry name" value="GRANULE-BOUND STARCH SYNTHASE 1, CHLOROPLASTIC/AMYLOPLASTIC"/>
    <property type="match status" value="1"/>
</dbReference>
<dbReference type="EC" id="2.4.1.21" evidence="5 11"/>
<evidence type="ECO:0000259" key="13">
    <source>
        <dbReference type="Pfam" id="PF08323"/>
    </source>
</evidence>
<dbReference type="Proteomes" id="UP001595710">
    <property type="component" value="Unassembled WGS sequence"/>
</dbReference>
<evidence type="ECO:0000256" key="7">
    <source>
        <dbReference type="ARBA" id="ARBA00022676"/>
    </source>
</evidence>
<dbReference type="Gene3D" id="3.40.50.2000">
    <property type="entry name" value="Glycogen Phosphorylase B"/>
    <property type="match status" value="2"/>
</dbReference>
<dbReference type="HAMAP" id="MF_00484">
    <property type="entry name" value="Glycogen_synth"/>
    <property type="match status" value="1"/>
</dbReference>